<feature type="transmembrane region" description="Helical" evidence="7">
    <location>
        <begin position="16"/>
        <end position="39"/>
    </location>
</feature>
<gene>
    <name evidence="8" type="primary">fliQ</name>
    <name evidence="8" type="ORF">BUCISPPS3390_054</name>
</gene>
<dbReference type="RefSeq" id="WP_154060674.1">
    <property type="nucleotide sequence ID" value="NZ_LR217692.1"/>
</dbReference>
<dbReference type="EMBL" id="LR217692">
    <property type="protein sequence ID" value="VFP77625.1"/>
    <property type="molecule type" value="Genomic_DNA"/>
</dbReference>
<dbReference type="Pfam" id="PF01313">
    <property type="entry name" value="Bac_export_3"/>
    <property type="match status" value="1"/>
</dbReference>
<feature type="transmembrane region" description="Helical" evidence="7">
    <location>
        <begin position="51"/>
        <end position="70"/>
    </location>
</feature>
<evidence type="ECO:0000256" key="2">
    <source>
        <dbReference type="ARBA" id="ARBA00006156"/>
    </source>
</evidence>
<sequence length="88" mass="9971">MDQEFLNTLFQDSIKFAVLLSAPCLLSALFSGILINIFQTSVQINEQTLSFIPKIISVIISCIFFGPWMLQLTLTYIKNIFHIISTVN</sequence>
<dbReference type="GO" id="GO:0005886">
    <property type="term" value="C:plasma membrane"/>
    <property type="evidence" value="ECO:0007669"/>
    <property type="project" value="UniProtKB-SubCell"/>
</dbReference>
<evidence type="ECO:0000256" key="1">
    <source>
        <dbReference type="ARBA" id="ARBA00004651"/>
    </source>
</evidence>
<keyword evidence="8" id="KW-0966">Cell projection</keyword>
<comment type="similarity">
    <text evidence="2">Belongs to the FliQ/MopD/SpaQ family.</text>
</comment>
<comment type="subcellular location">
    <subcellularLocation>
        <location evidence="1">Cell membrane</location>
        <topology evidence="1">Multi-pass membrane protein</topology>
    </subcellularLocation>
</comment>
<evidence type="ECO:0000313" key="9">
    <source>
        <dbReference type="Proteomes" id="UP000294466"/>
    </source>
</evidence>
<keyword evidence="8" id="KW-0282">Flagellum</keyword>
<evidence type="ECO:0000256" key="5">
    <source>
        <dbReference type="ARBA" id="ARBA00022989"/>
    </source>
</evidence>
<protein>
    <submittedName>
        <fullName evidence="8">Flagellar biosynthetic protein FliQ</fullName>
    </submittedName>
</protein>
<keyword evidence="5 7" id="KW-1133">Transmembrane helix</keyword>
<keyword evidence="6 7" id="KW-0472">Membrane</keyword>
<reference evidence="8 9" key="1">
    <citation type="submission" date="2019-02" db="EMBL/GenBank/DDBJ databases">
        <authorList>
            <person name="Manzano-Marin A."/>
            <person name="Manzano-Marin A."/>
        </authorList>
    </citation>
    <scope>NUCLEOTIDE SEQUENCE [LARGE SCALE GENOMIC DNA]</scope>
    <source>
        <strain evidence="8 9">BuCisplendens/pseudotsugae</strain>
    </source>
</reference>
<evidence type="ECO:0000256" key="4">
    <source>
        <dbReference type="ARBA" id="ARBA00022692"/>
    </source>
</evidence>
<evidence type="ECO:0000313" key="8">
    <source>
        <dbReference type="EMBL" id="VFP77625.1"/>
    </source>
</evidence>
<keyword evidence="8" id="KW-0969">Cilium</keyword>
<dbReference type="InterPro" id="IPR002191">
    <property type="entry name" value="Bac_export_3"/>
</dbReference>
<accession>A0A451CWY9</accession>
<evidence type="ECO:0000256" key="3">
    <source>
        <dbReference type="ARBA" id="ARBA00022475"/>
    </source>
</evidence>
<proteinExistence type="inferred from homology"/>
<dbReference type="PRINTS" id="PR00952">
    <property type="entry name" value="TYPE3IMQPROT"/>
</dbReference>
<keyword evidence="4 7" id="KW-0812">Transmembrane</keyword>
<dbReference type="Proteomes" id="UP000294466">
    <property type="component" value="Chromosome"/>
</dbReference>
<dbReference type="PANTHER" id="PTHR34040:SF2">
    <property type="entry name" value="FLAGELLAR BIOSYNTHETIC PROTEIN FLIQ"/>
    <property type="match status" value="1"/>
</dbReference>
<keyword evidence="3" id="KW-1003">Cell membrane</keyword>
<dbReference type="AlphaFoldDB" id="A0A451CWY9"/>
<dbReference type="OrthoDB" id="9806440at2"/>
<dbReference type="GO" id="GO:0009306">
    <property type="term" value="P:protein secretion"/>
    <property type="evidence" value="ECO:0007669"/>
    <property type="project" value="InterPro"/>
</dbReference>
<evidence type="ECO:0000256" key="6">
    <source>
        <dbReference type="ARBA" id="ARBA00023136"/>
    </source>
</evidence>
<organism evidence="8 9">
    <name type="scientific">Buchnera aphidicola</name>
    <name type="common">Cinara cf. splendens/pseudotsugae 3390</name>
    <dbReference type="NCBI Taxonomy" id="2518980"/>
    <lineage>
        <taxon>Bacteria</taxon>
        <taxon>Pseudomonadati</taxon>
        <taxon>Pseudomonadota</taxon>
        <taxon>Gammaproteobacteria</taxon>
        <taxon>Enterobacterales</taxon>
        <taxon>Erwiniaceae</taxon>
        <taxon>Buchnera</taxon>
    </lineage>
</organism>
<name>A0A451CWY9_9GAMM</name>
<dbReference type="PIRSF" id="PIRSF004669">
    <property type="entry name" value="FliQ"/>
    <property type="match status" value="1"/>
</dbReference>
<evidence type="ECO:0000256" key="7">
    <source>
        <dbReference type="SAM" id="Phobius"/>
    </source>
</evidence>
<dbReference type="PANTHER" id="PTHR34040">
    <property type="entry name" value="FLAGELLAR BIOSYNTHETIC PROTEIN FLIQ"/>
    <property type="match status" value="1"/>
</dbReference>